<sequence length="247" mass="29479">MSVKVWREVVKIQRNFLWGWLSNRRRICWVKWTDICRPKREGGLGIRDLRVMNTSLLAKWRWNLLMEGDEVWRRVVVVKYGDDVVGNACLDVEDFRYGASVWWRDICRLDGGQEAVVRDMGRWENGVWRWGLLWRRDFFVWEEFFVQQLLNVISQKNLTEVDDSWGWSPAIEDEFLVKSLYVFLETTLSNHVQRTDLESFAFRYIWKSGVPSKASALVWQLLLERIPTRDNLCYRGVIRHEEVSGTL</sequence>
<evidence type="ECO:0000313" key="2">
    <source>
        <dbReference type="EMBL" id="MCH95493.1"/>
    </source>
</evidence>
<dbReference type="PANTHER" id="PTHR33116">
    <property type="entry name" value="REVERSE TRANSCRIPTASE ZINC-BINDING DOMAIN-CONTAINING PROTEIN-RELATED-RELATED"/>
    <property type="match status" value="1"/>
</dbReference>
<proteinExistence type="predicted"/>
<evidence type="ECO:0000259" key="1">
    <source>
        <dbReference type="Pfam" id="PF13966"/>
    </source>
</evidence>
<dbReference type="Proteomes" id="UP000265520">
    <property type="component" value="Unassembled WGS sequence"/>
</dbReference>
<name>A0A392N7D2_9FABA</name>
<protein>
    <submittedName>
        <fullName evidence="2">Ribonuclease H protein</fullName>
    </submittedName>
</protein>
<dbReference type="PANTHER" id="PTHR33116:SF78">
    <property type="entry name" value="OS12G0587133 PROTEIN"/>
    <property type="match status" value="1"/>
</dbReference>
<feature type="domain" description="Reverse transcriptase zinc-binding" evidence="1">
    <location>
        <begin position="177"/>
        <end position="238"/>
    </location>
</feature>
<reference evidence="2 3" key="1">
    <citation type="journal article" date="2018" name="Front. Plant Sci.">
        <title>Red Clover (Trifolium pratense) and Zigzag Clover (T. medium) - A Picture of Genomic Similarities and Differences.</title>
        <authorList>
            <person name="Dluhosova J."/>
            <person name="Istvanek J."/>
            <person name="Nedelnik J."/>
            <person name="Repkova J."/>
        </authorList>
    </citation>
    <scope>NUCLEOTIDE SEQUENCE [LARGE SCALE GENOMIC DNA]</scope>
    <source>
        <strain evidence="3">cv. 10/8</strain>
        <tissue evidence="2">Leaf</tissue>
    </source>
</reference>
<dbReference type="AlphaFoldDB" id="A0A392N7D2"/>
<dbReference type="EMBL" id="LXQA010029961">
    <property type="protein sequence ID" value="MCH95493.1"/>
    <property type="molecule type" value="Genomic_DNA"/>
</dbReference>
<evidence type="ECO:0000313" key="3">
    <source>
        <dbReference type="Proteomes" id="UP000265520"/>
    </source>
</evidence>
<dbReference type="Pfam" id="PF13966">
    <property type="entry name" value="zf-RVT"/>
    <property type="match status" value="1"/>
</dbReference>
<organism evidence="2 3">
    <name type="scientific">Trifolium medium</name>
    <dbReference type="NCBI Taxonomy" id="97028"/>
    <lineage>
        <taxon>Eukaryota</taxon>
        <taxon>Viridiplantae</taxon>
        <taxon>Streptophyta</taxon>
        <taxon>Embryophyta</taxon>
        <taxon>Tracheophyta</taxon>
        <taxon>Spermatophyta</taxon>
        <taxon>Magnoliopsida</taxon>
        <taxon>eudicotyledons</taxon>
        <taxon>Gunneridae</taxon>
        <taxon>Pentapetalae</taxon>
        <taxon>rosids</taxon>
        <taxon>fabids</taxon>
        <taxon>Fabales</taxon>
        <taxon>Fabaceae</taxon>
        <taxon>Papilionoideae</taxon>
        <taxon>50 kb inversion clade</taxon>
        <taxon>NPAAA clade</taxon>
        <taxon>Hologalegina</taxon>
        <taxon>IRL clade</taxon>
        <taxon>Trifolieae</taxon>
        <taxon>Trifolium</taxon>
    </lineage>
</organism>
<accession>A0A392N7D2</accession>
<keyword evidence="3" id="KW-1185">Reference proteome</keyword>
<comment type="caution">
    <text evidence="2">The sequence shown here is derived from an EMBL/GenBank/DDBJ whole genome shotgun (WGS) entry which is preliminary data.</text>
</comment>
<dbReference type="InterPro" id="IPR026960">
    <property type="entry name" value="RVT-Znf"/>
</dbReference>